<dbReference type="PANTHER" id="PTHR31157:SF1">
    <property type="entry name" value="SCP DOMAIN-CONTAINING PROTEIN"/>
    <property type="match status" value="1"/>
</dbReference>
<dbReference type="InterPro" id="IPR014044">
    <property type="entry name" value="CAP_dom"/>
</dbReference>
<dbReference type="PANTHER" id="PTHR31157">
    <property type="entry name" value="SCP DOMAIN-CONTAINING PROTEIN"/>
    <property type="match status" value="1"/>
</dbReference>
<evidence type="ECO:0000313" key="3">
    <source>
        <dbReference type="EMBL" id="MCC5468078.1"/>
    </source>
</evidence>
<comment type="caution">
    <text evidence="3">The sequence shown here is derived from an EMBL/GenBank/DDBJ whole genome shotgun (WGS) entry which is preliminary data.</text>
</comment>
<feature type="region of interest" description="Disordered" evidence="1">
    <location>
        <begin position="74"/>
        <end position="123"/>
    </location>
</feature>
<accession>A0ABS8HY30</accession>
<reference evidence="3" key="1">
    <citation type="submission" date="2021-11" db="EMBL/GenBank/DDBJ databases">
        <title>Description of a new species Pelosinus isolated from the bottom sediments of Lake Baikal.</title>
        <authorList>
            <person name="Zakharyuk A."/>
        </authorList>
    </citation>
    <scope>NUCLEOTIDE SEQUENCE</scope>
    <source>
        <strain evidence="3">Bkl1</strain>
    </source>
</reference>
<proteinExistence type="predicted"/>
<evidence type="ECO:0000259" key="2">
    <source>
        <dbReference type="Pfam" id="PF00188"/>
    </source>
</evidence>
<feature type="domain" description="SCP" evidence="2">
    <location>
        <begin position="137"/>
        <end position="243"/>
    </location>
</feature>
<dbReference type="NCBIfam" id="TIGR02909">
    <property type="entry name" value="spore_YkwD"/>
    <property type="match status" value="1"/>
</dbReference>
<gene>
    <name evidence="3" type="ORF">LMF89_22330</name>
</gene>
<keyword evidence="4" id="KW-1185">Reference proteome</keyword>
<sequence>MPEGSFALVKEEYIIKNLRGLVLTGLTIVALGAWSQPAFAATPVVNYNINGVQGTTDGKIVASNSPTQFTWVINKKPTPAPTPSPAPAPKPTPAPTPNPAPVPKPTPVPVPAPTPAPVTNPTSLPAGLTAEEQQMITLVNQERVKNGIKPLQVDMQLVKVGRMKSQDMIDNHYFSHISAKYGSPFDLMKAQGITFKTAGENIAGNSTVQSAHTGLMNSPGHRSNILSPNFTKIGIGIIKGGPYGLMISQEFIG</sequence>
<dbReference type="RefSeq" id="WP_229536980.1">
    <property type="nucleotide sequence ID" value="NZ_JAJHJB010000048.1"/>
</dbReference>
<feature type="compositionally biased region" description="Pro residues" evidence="1">
    <location>
        <begin position="78"/>
        <end position="118"/>
    </location>
</feature>
<dbReference type="CDD" id="cd05379">
    <property type="entry name" value="CAP_bacterial"/>
    <property type="match status" value="1"/>
</dbReference>
<evidence type="ECO:0000256" key="1">
    <source>
        <dbReference type="SAM" id="MobiDB-lite"/>
    </source>
</evidence>
<name>A0ABS8HY30_9FIRM</name>
<dbReference type="EMBL" id="JAJHJB010000048">
    <property type="protein sequence ID" value="MCC5468078.1"/>
    <property type="molecule type" value="Genomic_DNA"/>
</dbReference>
<dbReference type="SUPFAM" id="SSF55797">
    <property type="entry name" value="PR-1-like"/>
    <property type="match status" value="1"/>
</dbReference>
<dbReference type="InterPro" id="IPR014258">
    <property type="entry name" value="CAP_domain_YkwD-like"/>
</dbReference>
<dbReference type="InterPro" id="IPR035940">
    <property type="entry name" value="CAP_sf"/>
</dbReference>
<protein>
    <submittedName>
        <fullName evidence="3">CAP domain-containing protein</fullName>
    </submittedName>
</protein>
<dbReference type="Gene3D" id="3.40.33.10">
    <property type="entry name" value="CAP"/>
    <property type="match status" value="1"/>
</dbReference>
<dbReference type="Pfam" id="PF00188">
    <property type="entry name" value="CAP"/>
    <property type="match status" value="1"/>
</dbReference>
<organism evidence="3 4">
    <name type="scientific">Pelosinus baikalensis</name>
    <dbReference type="NCBI Taxonomy" id="2892015"/>
    <lineage>
        <taxon>Bacteria</taxon>
        <taxon>Bacillati</taxon>
        <taxon>Bacillota</taxon>
        <taxon>Negativicutes</taxon>
        <taxon>Selenomonadales</taxon>
        <taxon>Sporomusaceae</taxon>
        <taxon>Pelosinus</taxon>
    </lineage>
</organism>
<evidence type="ECO:0000313" key="4">
    <source>
        <dbReference type="Proteomes" id="UP001165492"/>
    </source>
</evidence>
<dbReference type="Proteomes" id="UP001165492">
    <property type="component" value="Unassembled WGS sequence"/>
</dbReference>